<comment type="caution">
    <text evidence="1">The sequence shown here is derived from an EMBL/GenBank/DDBJ whole genome shotgun (WGS) entry which is preliminary data.</text>
</comment>
<gene>
    <name evidence="1" type="ORF">LS71_009050</name>
</gene>
<proteinExistence type="predicted"/>
<keyword evidence="2" id="KW-1185">Reference proteome</keyword>
<reference evidence="1 2" key="1">
    <citation type="journal article" date="2014" name="Genome Announc.">
        <title>Draft genome sequences of eight enterohepatic helicobacter species isolated from both laboratory and wild rodents.</title>
        <authorList>
            <person name="Sheh A."/>
            <person name="Shen Z."/>
            <person name="Fox J.G."/>
        </authorList>
    </citation>
    <scope>NUCLEOTIDE SEQUENCE [LARGE SCALE GENOMIC DNA]</scope>
    <source>
        <strain evidence="1 2">MIT 09-6949</strain>
    </source>
</reference>
<dbReference type="Gene3D" id="3.40.50.720">
    <property type="entry name" value="NAD(P)-binding Rossmann-like Domain"/>
    <property type="match status" value="1"/>
</dbReference>
<dbReference type="Proteomes" id="UP000029733">
    <property type="component" value="Unassembled WGS sequence"/>
</dbReference>
<dbReference type="RefSeq" id="WP_138109927.1">
    <property type="nucleotide sequence ID" value="NZ_JRPR02000015.1"/>
</dbReference>
<name>A0A4U8T869_9HELI</name>
<dbReference type="AlphaFoldDB" id="A0A4U8T869"/>
<evidence type="ECO:0000313" key="1">
    <source>
        <dbReference type="EMBL" id="TLD94877.1"/>
    </source>
</evidence>
<accession>A0A4U8T869</accession>
<dbReference type="OrthoDB" id="9815644at2"/>
<sequence length="107" mass="12286">MIDYINCYLKDYIDFVIDDQKEKQGLFLPGCNKQILSLQEVSQMHNKHKPLGILLGIYKENEHKVIPKCKAAFAGSELAYFPLYTPSFLNMGDRDLPSGALHREVRI</sequence>
<dbReference type="EMBL" id="JRPR02000015">
    <property type="protein sequence ID" value="TLD94877.1"/>
    <property type="molecule type" value="Genomic_DNA"/>
</dbReference>
<organism evidence="1 2">
    <name type="scientific">Helicobacter jaachi</name>
    <dbReference type="NCBI Taxonomy" id="1677920"/>
    <lineage>
        <taxon>Bacteria</taxon>
        <taxon>Pseudomonadati</taxon>
        <taxon>Campylobacterota</taxon>
        <taxon>Epsilonproteobacteria</taxon>
        <taxon>Campylobacterales</taxon>
        <taxon>Helicobacteraceae</taxon>
        <taxon>Helicobacter</taxon>
    </lineage>
</organism>
<evidence type="ECO:0000313" key="2">
    <source>
        <dbReference type="Proteomes" id="UP000029733"/>
    </source>
</evidence>
<protein>
    <submittedName>
        <fullName evidence="1">Uncharacterized protein</fullName>
    </submittedName>
</protein>